<dbReference type="GO" id="GO:0006284">
    <property type="term" value="P:base-excision repair"/>
    <property type="evidence" value="ECO:0007669"/>
    <property type="project" value="InterPro"/>
</dbReference>
<proteinExistence type="inferred from homology"/>
<dbReference type="NCBIfam" id="NF002003">
    <property type="entry name" value="PRK00802.1-3"/>
    <property type="match status" value="1"/>
</dbReference>
<dbReference type="InterPro" id="IPR011034">
    <property type="entry name" value="Formyl_transferase-like_C_sf"/>
</dbReference>
<sequence>TVRVARALLGTQLVRDVKGQQLRGMVVETEAYVGNEDSACHASKGKTPRNAVMFGPAGISYVYFVYGMHFMFNVVTEKKGNPCAVLLRGLFPLEGVEEMVRRRGRTGRELANGPAKLCQAMGIDCSLNEMDVVRGDELWFEEYRPVCEKDIFCGPRIGIDYADPSDREEPWRFWLENPEVE</sequence>
<gene>
    <name evidence="5" type="ORF">S01H4_47324</name>
</gene>
<keyword evidence="4" id="KW-0234">DNA repair</keyword>
<dbReference type="NCBIfam" id="TIGR00567">
    <property type="entry name" value="3mg"/>
    <property type="match status" value="1"/>
</dbReference>
<dbReference type="GO" id="GO:0003677">
    <property type="term" value="F:DNA binding"/>
    <property type="evidence" value="ECO:0007669"/>
    <property type="project" value="InterPro"/>
</dbReference>
<evidence type="ECO:0000256" key="1">
    <source>
        <dbReference type="ARBA" id="ARBA00009232"/>
    </source>
</evidence>
<dbReference type="HAMAP" id="MF_00527">
    <property type="entry name" value="3MGH"/>
    <property type="match status" value="1"/>
</dbReference>
<dbReference type="InterPro" id="IPR036995">
    <property type="entry name" value="MPG_sf"/>
</dbReference>
<comment type="caution">
    <text evidence="5">The sequence shown here is derived from an EMBL/GenBank/DDBJ whole genome shotgun (WGS) entry which is preliminary data.</text>
</comment>
<evidence type="ECO:0000313" key="5">
    <source>
        <dbReference type="EMBL" id="GAG98268.1"/>
    </source>
</evidence>
<reference evidence="5" key="1">
    <citation type="journal article" date="2014" name="Front. Microbiol.">
        <title>High frequency of phylogenetically diverse reductive dehalogenase-homologous genes in deep subseafloor sedimentary metagenomes.</title>
        <authorList>
            <person name="Kawai M."/>
            <person name="Futagami T."/>
            <person name="Toyoda A."/>
            <person name="Takaki Y."/>
            <person name="Nishi S."/>
            <person name="Hori S."/>
            <person name="Arai W."/>
            <person name="Tsubouchi T."/>
            <person name="Morono Y."/>
            <person name="Uchiyama I."/>
            <person name="Ito T."/>
            <person name="Fujiyama A."/>
            <person name="Inagaki F."/>
            <person name="Takami H."/>
        </authorList>
    </citation>
    <scope>NUCLEOTIDE SEQUENCE</scope>
    <source>
        <strain evidence="5">Expedition CK06-06</strain>
    </source>
</reference>
<dbReference type="AlphaFoldDB" id="X1CQ51"/>
<evidence type="ECO:0000256" key="3">
    <source>
        <dbReference type="ARBA" id="ARBA00022801"/>
    </source>
</evidence>
<keyword evidence="3" id="KW-0378">Hydrolase</keyword>
<dbReference type="PANTHER" id="PTHR10429:SF0">
    <property type="entry name" value="DNA-3-METHYLADENINE GLYCOSYLASE"/>
    <property type="match status" value="1"/>
</dbReference>
<comment type="similarity">
    <text evidence="1">Belongs to the DNA glycosylase MPG family.</text>
</comment>
<protein>
    <recommendedName>
        <fullName evidence="6">3-methyladenine DNA glycosylase</fullName>
    </recommendedName>
</protein>
<accession>X1CQ51</accession>
<dbReference type="PANTHER" id="PTHR10429">
    <property type="entry name" value="DNA-3-METHYLADENINE GLYCOSYLASE"/>
    <property type="match status" value="1"/>
</dbReference>
<dbReference type="Gene3D" id="3.10.300.10">
    <property type="entry name" value="Methylpurine-DNA glycosylase (MPG)"/>
    <property type="match status" value="1"/>
</dbReference>
<dbReference type="FunFam" id="3.10.300.10:FF:000001">
    <property type="entry name" value="Putative 3-methyladenine DNA glycosylase"/>
    <property type="match status" value="1"/>
</dbReference>
<dbReference type="SUPFAM" id="SSF50486">
    <property type="entry name" value="FMT C-terminal domain-like"/>
    <property type="match status" value="1"/>
</dbReference>
<dbReference type="InterPro" id="IPR003180">
    <property type="entry name" value="MPG"/>
</dbReference>
<evidence type="ECO:0000256" key="4">
    <source>
        <dbReference type="ARBA" id="ARBA00023204"/>
    </source>
</evidence>
<dbReference type="EMBL" id="BART01026553">
    <property type="protein sequence ID" value="GAG98268.1"/>
    <property type="molecule type" value="Genomic_DNA"/>
</dbReference>
<dbReference type="Pfam" id="PF02245">
    <property type="entry name" value="Pur_DNA_glyco"/>
    <property type="match status" value="1"/>
</dbReference>
<name>X1CQ51_9ZZZZ</name>
<keyword evidence="2" id="KW-0227">DNA damage</keyword>
<dbReference type="GO" id="GO:0003905">
    <property type="term" value="F:alkylbase DNA N-glycosylase activity"/>
    <property type="evidence" value="ECO:0007669"/>
    <property type="project" value="InterPro"/>
</dbReference>
<dbReference type="CDD" id="cd00540">
    <property type="entry name" value="AAG"/>
    <property type="match status" value="1"/>
</dbReference>
<evidence type="ECO:0000256" key="2">
    <source>
        <dbReference type="ARBA" id="ARBA00022763"/>
    </source>
</evidence>
<organism evidence="5">
    <name type="scientific">marine sediment metagenome</name>
    <dbReference type="NCBI Taxonomy" id="412755"/>
    <lineage>
        <taxon>unclassified sequences</taxon>
        <taxon>metagenomes</taxon>
        <taxon>ecological metagenomes</taxon>
    </lineage>
</organism>
<evidence type="ECO:0008006" key="6">
    <source>
        <dbReference type="Google" id="ProtNLM"/>
    </source>
</evidence>
<feature type="non-terminal residue" evidence="5">
    <location>
        <position position="1"/>
    </location>
</feature>